<sequence>MNLADRLKVVGRMKLCYNCLKGIHFLNSCRKPKVCTVSDCNVKHYLLLHNWVKPESDHTATHLSVNCAATDSSFVRYCLGIIPVLVRGGDGNSCQTYALLDDGADKTLCDERLLDKLNLTSRPVTFHMSTASSSGSTIHGQEVDLQVRSIDGNENVSLQKVWSRSRSRSAPAFPGKAVRTQGGERRARSPTKNVKRRSSSTKKVAAQKRKRSRSPKKRGPLERREYAKKTMAFGQSYRG</sequence>
<gene>
    <name evidence="2" type="ORF">MCOR_56648</name>
</gene>
<dbReference type="Proteomes" id="UP000507470">
    <property type="component" value="Unassembled WGS sequence"/>
</dbReference>
<dbReference type="OrthoDB" id="6082039at2759"/>
<dbReference type="PANTHER" id="PTHR47331:SF1">
    <property type="entry name" value="GAG-LIKE PROTEIN"/>
    <property type="match status" value="1"/>
</dbReference>
<proteinExistence type="predicted"/>
<name>A0A6J8EYC6_MYTCO</name>
<accession>A0A6J8EYC6</accession>
<keyword evidence="3" id="KW-1185">Reference proteome</keyword>
<dbReference type="EMBL" id="CACVKT020010064">
    <property type="protein sequence ID" value="CAC5424772.1"/>
    <property type="molecule type" value="Genomic_DNA"/>
</dbReference>
<feature type="region of interest" description="Disordered" evidence="1">
    <location>
        <begin position="161"/>
        <end position="239"/>
    </location>
</feature>
<evidence type="ECO:0000256" key="1">
    <source>
        <dbReference type="SAM" id="MobiDB-lite"/>
    </source>
</evidence>
<evidence type="ECO:0000313" key="2">
    <source>
        <dbReference type="EMBL" id="CAC5424772.1"/>
    </source>
</evidence>
<dbReference type="AlphaFoldDB" id="A0A6J8EYC6"/>
<feature type="compositionally biased region" description="Basic residues" evidence="1">
    <location>
        <begin position="193"/>
        <end position="218"/>
    </location>
</feature>
<reference evidence="2 3" key="1">
    <citation type="submission" date="2020-06" db="EMBL/GenBank/DDBJ databases">
        <authorList>
            <person name="Li R."/>
            <person name="Bekaert M."/>
        </authorList>
    </citation>
    <scope>NUCLEOTIDE SEQUENCE [LARGE SCALE GENOMIC DNA]</scope>
    <source>
        <strain evidence="3">wild</strain>
    </source>
</reference>
<feature type="compositionally biased region" description="Basic and acidic residues" evidence="1">
    <location>
        <begin position="219"/>
        <end position="228"/>
    </location>
</feature>
<organism evidence="2 3">
    <name type="scientific">Mytilus coruscus</name>
    <name type="common">Sea mussel</name>
    <dbReference type="NCBI Taxonomy" id="42192"/>
    <lineage>
        <taxon>Eukaryota</taxon>
        <taxon>Metazoa</taxon>
        <taxon>Spiralia</taxon>
        <taxon>Lophotrochozoa</taxon>
        <taxon>Mollusca</taxon>
        <taxon>Bivalvia</taxon>
        <taxon>Autobranchia</taxon>
        <taxon>Pteriomorphia</taxon>
        <taxon>Mytilida</taxon>
        <taxon>Mytiloidea</taxon>
        <taxon>Mytilidae</taxon>
        <taxon>Mytilinae</taxon>
        <taxon>Mytilus</taxon>
    </lineage>
</organism>
<dbReference type="PANTHER" id="PTHR47331">
    <property type="entry name" value="PHD-TYPE DOMAIN-CONTAINING PROTEIN"/>
    <property type="match status" value="1"/>
</dbReference>
<evidence type="ECO:0008006" key="4">
    <source>
        <dbReference type="Google" id="ProtNLM"/>
    </source>
</evidence>
<protein>
    <recommendedName>
        <fullName evidence="4">Peptidase A2 domain-containing protein</fullName>
    </recommendedName>
</protein>
<evidence type="ECO:0000313" key="3">
    <source>
        <dbReference type="Proteomes" id="UP000507470"/>
    </source>
</evidence>